<feature type="domain" description="Glycosyltransferase 2-like" evidence="1">
    <location>
        <begin position="9"/>
        <end position="169"/>
    </location>
</feature>
<accession>A0A0A6PI21</accession>
<evidence type="ECO:0000313" key="3">
    <source>
        <dbReference type="Proteomes" id="UP000030428"/>
    </source>
</evidence>
<reference evidence="2 3" key="1">
    <citation type="journal article" date="2016" name="Front. Microbiol.">
        <title>Single-Cell (Meta-)Genomics of a Dimorphic Candidatus Thiomargarita nelsonii Reveals Genomic Plasticity.</title>
        <authorList>
            <person name="Flood B.E."/>
            <person name="Fliss P."/>
            <person name="Jones D.S."/>
            <person name="Dick G.J."/>
            <person name="Jain S."/>
            <person name="Kaster A.K."/>
            <person name="Winkel M."/>
            <person name="Mussmann M."/>
            <person name="Bailey J."/>
        </authorList>
    </citation>
    <scope>NUCLEOTIDE SEQUENCE [LARGE SCALE GENOMIC DNA]</scope>
    <source>
        <strain evidence="2">Hydrate Ridge</strain>
    </source>
</reference>
<keyword evidence="3" id="KW-1185">Reference proteome</keyword>
<keyword evidence="2" id="KW-0808">Transferase</keyword>
<sequence length="255" mass="29114">MHNGKKIVIVMPAYNAERTLRRTYEEIPHDIVDEVILVDDKSGDATAQVSKSLGISTILHDQNMGYGGNQKTCYKTALQKGADIVIMLHPDYQYTPKLITAMASLISEGIFDCVLGSRILGEGALKGGMPLYKYVSNRFLTVYQNLLIRHKLSEYHTGYRAFSREILETLPLDNNSNDFIFDNQMLLQILYANFSIGEITCPTRYFDDASSINFVRAVKYGLSVIMTTLEYLLHRWKMVSSSRFSPLDEFRRKKR</sequence>
<organism evidence="2 3">
    <name type="scientific">Candidatus Thiomargarita nelsonii</name>
    <dbReference type="NCBI Taxonomy" id="1003181"/>
    <lineage>
        <taxon>Bacteria</taxon>
        <taxon>Pseudomonadati</taxon>
        <taxon>Pseudomonadota</taxon>
        <taxon>Gammaproteobacteria</taxon>
        <taxon>Thiotrichales</taxon>
        <taxon>Thiotrichaceae</taxon>
        <taxon>Thiomargarita</taxon>
    </lineage>
</organism>
<gene>
    <name evidence="2" type="ORF">PN36_17715</name>
</gene>
<dbReference type="CDD" id="cd04179">
    <property type="entry name" value="DPM_DPG-synthase_like"/>
    <property type="match status" value="1"/>
</dbReference>
<dbReference type="InterPro" id="IPR001173">
    <property type="entry name" value="Glyco_trans_2-like"/>
</dbReference>
<dbReference type="InterPro" id="IPR029044">
    <property type="entry name" value="Nucleotide-diphossugar_trans"/>
</dbReference>
<evidence type="ECO:0000313" key="2">
    <source>
        <dbReference type="EMBL" id="KHD05480.1"/>
    </source>
</evidence>
<proteinExistence type="predicted"/>
<evidence type="ECO:0000259" key="1">
    <source>
        <dbReference type="Pfam" id="PF00535"/>
    </source>
</evidence>
<dbReference type="EMBL" id="JSZA02000068">
    <property type="protein sequence ID" value="KHD05480.1"/>
    <property type="molecule type" value="Genomic_DNA"/>
</dbReference>
<dbReference type="Proteomes" id="UP000030428">
    <property type="component" value="Unassembled WGS sequence"/>
</dbReference>
<comment type="caution">
    <text evidence="2">The sequence shown here is derived from an EMBL/GenBank/DDBJ whole genome shotgun (WGS) entry which is preliminary data.</text>
</comment>
<dbReference type="PANTHER" id="PTHR48090">
    <property type="entry name" value="UNDECAPRENYL-PHOSPHATE 4-DEOXY-4-FORMAMIDO-L-ARABINOSE TRANSFERASE-RELATED"/>
    <property type="match status" value="1"/>
</dbReference>
<name>A0A0A6PI21_9GAMM</name>
<protein>
    <submittedName>
        <fullName evidence="2">Glycosyl transferase family 2</fullName>
    </submittedName>
</protein>
<dbReference type="InterPro" id="IPR050256">
    <property type="entry name" value="Glycosyltransferase_2"/>
</dbReference>
<dbReference type="GO" id="GO:0016740">
    <property type="term" value="F:transferase activity"/>
    <property type="evidence" value="ECO:0007669"/>
    <property type="project" value="UniProtKB-KW"/>
</dbReference>
<dbReference type="AlphaFoldDB" id="A0A0A6PI21"/>
<dbReference type="PANTHER" id="PTHR48090:SF7">
    <property type="entry name" value="RFBJ PROTEIN"/>
    <property type="match status" value="1"/>
</dbReference>
<dbReference type="SUPFAM" id="SSF53448">
    <property type="entry name" value="Nucleotide-diphospho-sugar transferases"/>
    <property type="match status" value="1"/>
</dbReference>
<dbReference type="Pfam" id="PF00535">
    <property type="entry name" value="Glycos_transf_2"/>
    <property type="match status" value="1"/>
</dbReference>
<dbReference type="Gene3D" id="3.90.550.10">
    <property type="entry name" value="Spore Coat Polysaccharide Biosynthesis Protein SpsA, Chain A"/>
    <property type="match status" value="1"/>
</dbReference>